<evidence type="ECO:0000313" key="1">
    <source>
        <dbReference type="EMBL" id="CAG8716281.1"/>
    </source>
</evidence>
<comment type="caution">
    <text evidence="1">The sequence shown here is derived from an EMBL/GenBank/DDBJ whole genome shotgun (WGS) entry which is preliminary data.</text>
</comment>
<proteinExistence type="predicted"/>
<organism evidence="1 2">
    <name type="scientific">Scutellospora calospora</name>
    <dbReference type="NCBI Taxonomy" id="85575"/>
    <lineage>
        <taxon>Eukaryota</taxon>
        <taxon>Fungi</taxon>
        <taxon>Fungi incertae sedis</taxon>
        <taxon>Mucoromycota</taxon>
        <taxon>Glomeromycotina</taxon>
        <taxon>Glomeromycetes</taxon>
        <taxon>Diversisporales</taxon>
        <taxon>Gigasporaceae</taxon>
        <taxon>Scutellospora</taxon>
    </lineage>
</organism>
<feature type="non-terminal residue" evidence="1">
    <location>
        <position position="111"/>
    </location>
</feature>
<dbReference type="EMBL" id="CAJVPM010045349">
    <property type="protein sequence ID" value="CAG8716281.1"/>
    <property type="molecule type" value="Genomic_DNA"/>
</dbReference>
<accession>A0ACA9PMH3</accession>
<gene>
    <name evidence="1" type="ORF">SCALOS_LOCUS11074</name>
</gene>
<protein>
    <submittedName>
        <fullName evidence="1">3755_t:CDS:1</fullName>
    </submittedName>
</protein>
<evidence type="ECO:0000313" key="2">
    <source>
        <dbReference type="Proteomes" id="UP000789860"/>
    </source>
</evidence>
<reference evidence="1" key="1">
    <citation type="submission" date="2021-06" db="EMBL/GenBank/DDBJ databases">
        <authorList>
            <person name="Kallberg Y."/>
            <person name="Tangrot J."/>
            <person name="Rosling A."/>
        </authorList>
    </citation>
    <scope>NUCLEOTIDE SEQUENCE</scope>
    <source>
        <strain evidence="1">AU212A</strain>
    </source>
</reference>
<name>A0ACA9PMH3_9GLOM</name>
<dbReference type="Proteomes" id="UP000789860">
    <property type="component" value="Unassembled WGS sequence"/>
</dbReference>
<feature type="non-terminal residue" evidence="1">
    <location>
        <position position="1"/>
    </location>
</feature>
<keyword evidence="2" id="KW-1185">Reference proteome</keyword>
<sequence>IRSTRYYLIEKYNIDNFAPPRVYNYNLKCGKNDKIFVNFNEGQTRKRMMLRTDSKGEFYLKGLQGDYRFVRSNKFKDYGKRICTICNNLNYCENVHFIYRNTFEKRPFCRS</sequence>